<dbReference type="Gene3D" id="3.40.800.20">
    <property type="entry name" value="Histone deacetylase domain"/>
    <property type="match status" value="1"/>
</dbReference>
<dbReference type="InterPro" id="IPR023696">
    <property type="entry name" value="Ureohydrolase_dom_sf"/>
</dbReference>
<dbReference type="PANTHER" id="PTHR10625:SF42">
    <property type="entry name" value="HISTONE DEACETYLASE 7"/>
    <property type="match status" value="1"/>
</dbReference>
<dbReference type="PANTHER" id="PTHR10625">
    <property type="entry name" value="HISTONE DEACETYLASE HDAC1-RELATED"/>
    <property type="match status" value="1"/>
</dbReference>
<organism evidence="2 3">
    <name type="scientific">Mugilogobius chulae</name>
    <name type="common">yellowstripe goby</name>
    <dbReference type="NCBI Taxonomy" id="88201"/>
    <lineage>
        <taxon>Eukaryota</taxon>
        <taxon>Metazoa</taxon>
        <taxon>Chordata</taxon>
        <taxon>Craniata</taxon>
        <taxon>Vertebrata</taxon>
        <taxon>Euteleostomi</taxon>
        <taxon>Actinopterygii</taxon>
        <taxon>Neopterygii</taxon>
        <taxon>Teleostei</taxon>
        <taxon>Neoteleostei</taxon>
        <taxon>Acanthomorphata</taxon>
        <taxon>Gobiaria</taxon>
        <taxon>Gobiiformes</taxon>
        <taxon>Gobioidei</taxon>
        <taxon>Gobiidae</taxon>
        <taxon>Gobionellinae</taxon>
        <taxon>Mugilogobius</taxon>
    </lineage>
</organism>
<reference evidence="3" key="1">
    <citation type="submission" date="2024-04" db="EMBL/GenBank/DDBJ databases">
        <title>Salinicola lusitanus LLJ914,a marine bacterium isolated from the Okinawa Trough.</title>
        <authorList>
            <person name="Li J."/>
        </authorList>
    </citation>
    <scope>NUCLEOTIDE SEQUENCE [LARGE SCALE GENOMIC DNA]</scope>
</reference>
<dbReference type="GO" id="GO:0040029">
    <property type="term" value="P:epigenetic regulation of gene expression"/>
    <property type="evidence" value="ECO:0007669"/>
    <property type="project" value="TreeGrafter"/>
</dbReference>
<dbReference type="SUPFAM" id="SSF52768">
    <property type="entry name" value="Arginase/deacetylase"/>
    <property type="match status" value="1"/>
</dbReference>
<proteinExistence type="predicted"/>
<sequence>MGPGDTSPIYPPDVHHGNGTQVAFYSDPSVLYISLHRFDQGRFFPGSGHPNEVGAGAGEGFNVNVAFSGGLEPPMGDAEYLAAFRAVVMPIAHEFSPDLVLVSAGFDAGEGNSDELGGYKVTAKCKDVKLSKQIFAVYVSNLLCGPGFGFLTRQLMSLAGGKVVLVLEGGHDLRGLCDSAEACVSALLGREVEPLSPLVLEQRPCANAVQSLQSVIQVTTGPLQDTSPSLSLSYSVAQRSRLRRDLDSEALRGIAALSVAALNSDRRIDSGEESM</sequence>
<dbReference type="GO" id="GO:0000118">
    <property type="term" value="C:histone deacetylase complex"/>
    <property type="evidence" value="ECO:0007669"/>
    <property type="project" value="TreeGrafter"/>
</dbReference>
<evidence type="ECO:0000313" key="2">
    <source>
        <dbReference type="EMBL" id="KAK7906801.1"/>
    </source>
</evidence>
<name>A0AAW0P126_9GOBI</name>
<feature type="domain" description="Histone deacetylase" evidence="1">
    <location>
        <begin position="13"/>
        <end position="187"/>
    </location>
</feature>
<dbReference type="EMBL" id="JBBPFD010000011">
    <property type="protein sequence ID" value="KAK7906801.1"/>
    <property type="molecule type" value="Genomic_DNA"/>
</dbReference>
<dbReference type="AlphaFoldDB" id="A0AAW0P126"/>
<accession>A0AAW0P126</accession>
<dbReference type="InterPro" id="IPR023801">
    <property type="entry name" value="His_deacetylse_dom"/>
</dbReference>
<protein>
    <recommendedName>
        <fullName evidence="1">Histone deacetylase domain-containing protein</fullName>
    </recommendedName>
</protein>
<dbReference type="Proteomes" id="UP001460270">
    <property type="component" value="Unassembled WGS sequence"/>
</dbReference>
<evidence type="ECO:0000313" key="3">
    <source>
        <dbReference type="Proteomes" id="UP001460270"/>
    </source>
</evidence>
<keyword evidence="3" id="KW-1185">Reference proteome</keyword>
<gene>
    <name evidence="2" type="ORF">WMY93_015413</name>
</gene>
<dbReference type="Pfam" id="PF00850">
    <property type="entry name" value="Hist_deacetyl"/>
    <property type="match status" value="1"/>
</dbReference>
<dbReference type="GO" id="GO:0004407">
    <property type="term" value="F:histone deacetylase activity"/>
    <property type="evidence" value="ECO:0007669"/>
    <property type="project" value="TreeGrafter"/>
</dbReference>
<evidence type="ECO:0000259" key="1">
    <source>
        <dbReference type="Pfam" id="PF00850"/>
    </source>
</evidence>
<dbReference type="InterPro" id="IPR037138">
    <property type="entry name" value="His_deacetylse_dom_sf"/>
</dbReference>
<comment type="caution">
    <text evidence="2">The sequence shown here is derived from an EMBL/GenBank/DDBJ whole genome shotgun (WGS) entry which is preliminary data.</text>
</comment>